<comment type="caution">
    <text evidence="3">The sequence shown here is derived from an EMBL/GenBank/DDBJ whole genome shotgun (WGS) entry which is preliminary data.</text>
</comment>
<gene>
    <name evidence="3" type="ORF">QQ008_11960</name>
</gene>
<dbReference type="CDD" id="cd07814">
    <property type="entry name" value="SRPBCC_CalC_Aha1-like"/>
    <property type="match status" value="1"/>
</dbReference>
<dbReference type="RefSeq" id="WP_346752111.1">
    <property type="nucleotide sequence ID" value="NZ_JAUJEA010000003.1"/>
</dbReference>
<dbReference type="SUPFAM" id="SSF55961">
    <property type="entry name" value="Bet v1-like"/>
    <property type="match status" value="1"/>
</dbReference>
<name>A0ABT8KPG6_9BACT</name>
<comment type="similarity">
    <text evidence="1">Belongs to the AHA1 family.</text>
</comment>
<evidence type="ECO:0000313" key="3">
    <source>
        <dbReference type="EMBL" id="MDN5202088.1"/>
    </source>
</evidence>
<reference evidence="3" key="1">
    <citation type="submission" date="2023-06" db="EMBL/GenBank/DDBJ databases">
        <title>Genomic of Parafulvivirga corallium.</title>
        <authorList>
            <person name="Wang G."/>
        </authorList>
    </citation>
    <scope>NUCLEOTIDE SEQUENCE</scope>
    <source>
        <strain evidence="3">BMA10</strain>
    </source>
</reference>
<keyword evidence="4" id="KW-1185">Reference proteome</keyword>
<evidence type="ECO:0000259" key="2">
    <source>
        <dbReference type="Pfam" id="PF08327"/>
    </source>
</evidence>
<dbReference type="InterPro" id="IPR023393">
    <property type="entry name" value="START-like_dom_sf"/>
</dbReference>
<proteinExistence type="inferred from homology"/>
<evidence type="ECO:0000256" key="1">
    <source>
        <dbReference type="ARBA" id="ARBA00006817"/>
    </source>
</evidence>
<dbReference type="InterPro" id="IPR013538">
    <property type="entry name" value="ASHA1/2-like_C"/>
</dbReference>
<dbReference type="Proteomes" id="UP001172082">
    <property type="component" value="Unassembled WGS sequence"/>
</dbReference>
<dbReference type="Pfam" id="PF08327">
    <property type="entry name" value="AHSA1"/>
    <property type="match status" value="1"/>
</dbReference>
<accession>A0ABT8KPG6</accession>
<feature type="domain" description="Activator of Hsp90 ATPase homologue 1/2-like C-terminal" evidence="2">
    <location>
        <begin position="11"/>
        <end position="135"/>
    </location>
</feature>
<dbReference type="Gene3D" id="3.30.530.20">
    <property type="match status" value="1"/>
</dbReference>
<dbReference type="EMBL" id="JAUJEA010000003">
    <property type="protein sequence ID" value="MDN5202088.1"/>
    <property type="molecule type" value="Genomic_DNA"/>
</dbReference>
<organism evidence="3 4">
    <name type="scientific">Splendidivirga corallicola</name>
    <dbReference type="NCBI Taxonomy" id="3051826"/>
    <lineage>
        <taxon>Bacteria</taxon>
        <taxon>Pseudomonadati</taxon>
        <taxon>Bacteroidota</taxon>
        <taxon>Cytophagia</taxon>
        <taxon>Cytophagales</taxon>
        <taxon>Splendidivirgaceae</taxon>
        <taxon>Splendidivirga</taxon>
    </lineage>
</organism>
<evidence type="ECO:0000313" key="4">
    <source>
        <dbReference type="Proteomes" id="UP001172082"/>
    </source>
</evidence>
<protein>
    <submittedName>
        <fullName evidence="3">SRPBCC domain-containing protein</fullName>
    </submittedName>
</protein>
<sequence length="143" mass="16621">MDIAHNFKIKTSTDKVYEALTTQKGIMGWWSKDCDITQKVGEESHMRFNKDGKIVEMQFRVDTLQPGEKVSWSCVGNPNPTWIGTELRFDMEQQGDEVNFSFTHGNFDDKWAGQPPFEMTKEGWDHFMNSLKNYCEKGEGQPW</sequence>